<protein>
    <submittedName>
        <fullName evidence="1">Uncharacterized protein</fullName>
    </submittedName>
</protein>
<accession>A0A4Z1L468</accession>
<dbReference type="Proteomes" id="UP000297280">
    <property type="component" value="Unassembled WGS sequence"/>
</dbReference>
<name>A0A4Z1L468_9HELO</name>
<comment type="caution">
    <text evidence="1">The sequence shown here is derived from an EMBL/GenBank/DDBJ whole genome shotgun (WGS) entry which is preliminary data.</text>
</comment>
<gene>
    <name evidence="1" type="ORF">BPOR_0022g00050</name>
</gene>
<evidence type="ECO:0000313" key="2">
    <source>
        <dbReference type="Proteomes" id="UP000297280"/>
    </source>
</evidence>
<reference evidence="1 2" key="1">
    <citation type="submission" date="2017-12" db="EMBL/GenBank/DDBJ databases">
        <title>Comparative genomics of Botrytis spp.</title>
        <authorList>
            <person name="Valero-Jimenez C.A."/>
            <person name="Tapia P."/>
            <person name="Veloso J."/>
            <person name="Silva-Moreno E."/>
            <person name="Staats M."/>
            <person name="Valdes J.H."/>
            <person name="Van Kan J.A.L."/>
        </authorList>
    </citation>
    <scope>NUCLEOTIDE SEQUENCE [LARGE SCALE GENOMIC DNA]</scope>
    <source>
        <strain evidence="1 2">MUCL3349</strain>
    </source>
</reference>
<proteinExistence type="predicted"/>
<keyword evidence="2" id="KW-1185">Reference proteome</keyword>
<sequence>MDVVLAQRIDTDVFGKLWSTGGRRLILNLTLPYLKPACVPVFAGVSHMARVVFELGLEA</sequence>
<organism evidence="1 2">
    <name type="scientific">Botrytis porri</name>
    <dbReference type="NCBI Taxonomy" id="87229"/>
    <lineage>
        <taxon>Eukaryota</taxon>
        <taxon>Fungi</taxon>
        <taxon>Dikarya</taxon>
        <taxon>Ascomycota</taxon>
        <taxon>Pezizomycotina</taxon>
        <taxon>Leotiomycetes</taxon>
        <taxon>Helotiales</taxon>
        <taxon>Sclerotiniaceae</taxon>
        <taxon>Botrytis</taxon>
    </lineage>
</organism>
<dbReference type="EMBL" id="PQXO01000022">
    <property type="protein sequence ID" value="TGO91620.1"/>
    <property type="molecule type" value="Genomic_DNA"/>
</dbReference>
<dbReference type="AlphaFoldDB" id="A0A4Z1L468"/>
<evidence type="ECO:0000313" key="1">
    <source>
        <dbReference type="EMBL" id="TGO91620.1"/>
    </source>
</evidence>